<feature type="region of interest" description="Disordered" evidence="1">
    <location>
        <begin position="108"/>
        <end position="147"/>
    </location>
</feature>
<feature type="compositionally biased region" description="Polar residues" evidence="1">
    <location>
        <begin position="121"/>
        <end position="133"/>
    </location>
</feature>
<gene>
    <name evidence="2" type="ORF">AMTR_s00080p00063070</name>
</gene>
<feature type="region of interest" description="Disordered" evidence="1">
    <location>
        <begin position="1"/>
        <end position="79"/>
    </location>
</feature>
<evidence type="ECO:0000313" key="3">
    <source>
        <dbReference type="Proteomes" id="UP000017836"/>
    </source>
</evidence>
<protein>
    <submittedName>
        <fullName evidence="2">Uncharacterized protein</fullName>
    </submittedName>
</protein>
<dbReference type="AlphaFoldDB" id="W1PBB2"/>
<organism evidence="2 3">
    <name type="scientific">Amborella trichopoda</name>
    <dbReference type="NCBI Taxonomy" id="13333"/>
    <lineage>
        <taxon>Eukaryota</taxon>
        <taxon>Viridiplantae</taxon>
        <taxon>Streptophyta</taxon>
        <taxon>Embryophyta</taxon>
        <taxon>Tracheophyta</taxon>
        <taxon>Spermatophyta</taxon>
        <taxon>Magnoliopsida</taxon>
        <taxon>Amborellales</taxon>
        <taxon>Amborellaceae</taxon>
        <taxon>Amborella</taxon>
    </lineage>
</organism>
<evidence type="ECO:0000313" key="2">
    <source>
        <dbReference type="EMBL" id="ERN04906.1"/>
    </source>
</evidence>
<evidence type="ECO:0000256" key="1">
    <source>
        <dbReference type="SAM" id="MobiDB-lite"/>
    </source>
</evidence>
<keyword evidence="3" id="KW-1185">Reference proteome</keyword>
<name>W1PBB2_AMBTC</name>
<proteinExistence type="predicted"/>
<dbReference type="HOGENOM" id="CLU_1398093_0_0_1"/>
<dbReference type="Proteomes" id="UP000017836">
    <property type="component" value="Unassembled WGS sequence"/>
</dbReference>
<accession>W1PBB2</accession>
<feature type="compositionally biased region" description="Basic and acidic residues" evidence="1">
    <location>
        <begin position="41"/>
        <end position="77"/>
    </location>
</feature>
<dbReference type="Gramene" id="ERN04906">
    <property type="protein sequence ID" value="ERN04906"/>
    <property type="gene ID" value="AMTR_s00080p00063070"/>
</dbReference>
<sequence>MEVRSAWVSECANGDREASDDGVVGEGDEDEKIGRRGNGQKCDHKVEHDARSAADRDQGRGHGGDRDPDNTDRDQGRGVHRVGVVDWDIRGVGIVVDGVDGVDRGAVKGRKTMSGGEWGSSGENVSSAANQSGAAREKTTDRGSSVKTTAARLDGSVSVEAQPNSRDRLLMLRWVFSQDQLLLKIPHLLIEPEPS</sequence>
<dbReference type="EMBL" id="KI394095">
    <property type="protein sequence ID" value="ERN04906.1"/>
    <property type="molecule type" value="Genomic_DNA"/>
</dbReference>
<reference evidence="3" key="1">
    <citation type="journal article" date="2013" name="Science">
        <title>The Amborella genome and the evolution of flowering plants.</title>
        <authorList>
            <consortium name="Amborella Genome Project"/>
        </authorList>
    </citation>
    <scope>NUCLEOTIDE SEQUENCE [LARGE SCALE GENOMIC DNA]</scope>
</reference>